<dbReference type="GeneID" id="97256975"/>
<dbReference type="Gene3D" id="3.40.50.2020">
    <property type="match status" value="1"/>
</dbReference>
<dbReference type="EMBL" id="CP003283">
    <property type="protein sequence ID" value="AFL96425.1"/>
    <property type="molecule type" value="Genomic_DNA"/>
</dbReference>
<evidence type="ECO:0000256" key="13">
    <source>
        <dbReference type="ARBA" id="ARBA00048811"/>
    </source>
</evidence>
<evidence type="ECO:0000256" key="6">
    <source>
        <dbReference type="ARBA" id="ARBA00022490"/>
    </source>
</evidence>
<dbReference type="GO" id="GO:0000166">
    <property type="term" value="F:nucleotide binding"/>
    <property type="evidence" value="ECO:0007669"/>
    <property type="project" value="UniProtKB-KW"/>
</dbReference>
<gene>
    <name evidence="17" type="ordered locus">Ornrh_0203</name>
</gene>
<keyword evidence="8 15" id="KW-0808">Transferase</keyword>
<comment type="subcellular location">
    <subcellularLocation>
        <location evidence="2 15">Cytoplasm</location>
    </subcellularLocation>
</comment>
<comment type="pathway">
    <text evidence="3 15">Purine metabolism; IMP biosynthesis via salvage pathway; IMP from hypoxanthine: step 1/1.</text>
</comment>
<evidence type="ECO:0000256" key="5">
    <source>
        <dbReference type="ARBA" id="ARBA00011895"/>
    </source>
</evidence>
<dbReference type="GO" id="GO:0006178">
    <property type="term" value="P:guanine salvage"/>
    <property type="evidence" value="ECO:0007669"/>
    <property type="project" value="TreeGrafter"/>
</dbReference>
<dbReference type="NCBIfam" id="TIGR01203">
    <property type="entry name" value="HGPRTase"/>
    <property type="match status" value="1"/>
</dbReference>
<dbReference type="eggNOG" id="COG0634">
    <property type="taxonomic scope" value="Bacteria"/>
</dbReference>
<dbReference type="EC" id="2.4.2.8" evidence="5 15"/>
<dbReference type="GO" id="GO:0032264">
    <property type="term" value="P:IMP salvage"/>
    <property type="evidence" value="ECO:0007669"/>
    <property type="project" value="UniProtKB-UniPathway"/>
</dbReference>
<comment type="cofactor">
    <cofactor evidence="1 15">
        <name>Mg(2+)</name>
        <dbReference type="ChEBI" id="CHEBI:18420"/>
    </cofactor>
</comment>
<keyword evidence="7 15" id="KW-0328">Glycosyltransferase</keyword>
<keyword evidence="18" id="KW-1185">Reference proteome</keyword>
<dbReference type="GO" id="GO:0000287">
    <property type="term" value="F:magnesium ion binding"/>
    <property type="evidence" value="ECO:0007669"/>
    <property type="project" value="TreeGrafter"/>
</dbReference>
<dbReference type="STRING" id="867902.Ornrh_0203"/>
<proteinExistence type="inferred from homology"/>
<dbReference type="HOGENOM" id="CLU_073615_0_2_10"/>
<evidence type="ECO:0000256" key="10">
    <source>
        <dbReference type="ARBA" id="ARBA00022726"/>
    </source>
</evidence>
<dbReference type="CDD" id="cd06223">
    <property type="entry name" value="PRTases_typeI"/>
    <property type="match status" value="1"/>
</dbReference>
<evidence type="ECO:0000256" key="9">
    <source>
        <dbReference type="ARBA" id="ARBA00022723"/>
    </source>
</evidence>
<dbReference type="Proteomes" id="UP000006051">
    <property type="component" value="Chromosome"/>
</dbReference>
<evidence type="ECO:0000256" key="8">
    <source>
        <dbReference type="ARBA" id="ARBA00022679"/>
    </source>
</evidence>
<dbReference type="Pfam" id="PF00156">
    <property type="entry name" value="Pribosyltran"/>
    <property type="match status" value="1"/>
</dbReference>
<protein>
    <recommendedName>
        <fullName evidence="5 15">Hypoxanthine phosphoribosyltransferase</fullName>
        <ecNumber evidence="5 15">2.4.2.8</ecNumber>
    </recommendedName>
</protein>
<accession>I3ZXJ1</accession>
<comment type="catalytic activity">
    <reaction evidence="14">
        <text>IMP + diphosphate = hypoxanthine + 5-phospho-alpha-D-ribose 1-diphosphate</text>
        <dbReference type="Rhea" id="RHEA:17973"/>
        <dbReference type="ChEBI" id="CHEBI:17368"/>
        <dbReference type="ChEBI" id="CHEBI:33019"/>
        <dbReference type="ChEBI" id="CHEBI:58017"/>
        <dbReference type="ChEBI" id="CHEBI:58053"/>
        <dbReference type="EC" id="2.4.2.8"/>
    </reaction>
    <physiologicalReaction direction="right-to-left" evidence="14">
        <dbReference type="Rhea" id="RHEA:17975"/>
    </physiologicalReaction>
</comment>
<evidence type="ECO:0000256" key="15">
    <source>
        <dbReference type="RuleBase" id="RU364099"/>
    </source>
</evidence>
<evidence type="ECO:0000256" key="2">
    <source>
        <dbReference type="ARBA" id="ARBA00004496"/>
    </source>
</evidence>
<sequence length="181" mass="20578">MEKSITILDKTFVPFLSDEEIQNAIENVAQDIYKKFKDETPLFVGVLNGVVMFFSDMLKHYPGDCEISFIQMKSYQGTSSTGQVKRLMEVPDELVKDRHIIIMEDIVDTGNTLEALYDMMQSKPIASVSIATLLFKPNAYKKDLKIDYIGLSIPDKFVVGYGLDYDGLGRNIPEIYQLKEN</sequence>
<dbReference type="GO" id="GO:0046100">
    <property type="term" value="P:hypoxanthine metabolic process"/>
    <property type="evidence" value="ECO:0007669"/>
    <property type="project" value="TreeGrafter"/>
</dbReference>
<dbReference type="PANTHER" id="PTHR43340:SF1">
    <property type="entry name" value="HYPOXANTHINE PHOSPHORIBOSYLTRANSFERASE"/>
    <property type="match status" value="1"/>
</dbReference>
<feature type="domain" description="Phosphoribosyltransferase" evidence="16">
    <location>
        <begin position="19"/>
        <end position="165"/>
    </location>
</feature>
<comment type="similarity">
    <text evidence="4 15">Belongs to the purine/pyrimidine phosphoribosyltransferase family.</text>
</comment>
<organism evidence="17 18">
    <name type="scientific">Ornithobacterium rhinotracheale (strain ATCC 51463 / DSM 15997 / CCUG 23171 / CIP 104009 / LMG 9086)</name>
    <dbReference type="NCBI Taxonomy" id="867902"/>
    <lineage>
        <taxon>Bacteria</taxon>
        <taxon>Pseudomonadati</taxon>
        <taxon>Bacteroidota</taxon>
        <taxon>Flavobacteriia</taxon>
        <taxon>Flavobacteriales</taxon>
        <taxon>Weeksellaceae</taxon>
        <taxon>Ornithobacterium</taxon>
    </lineage>
</organism>
<evidence type="ECO:0000313" key="17">
    <source>
        <dbReference type="EMBL" id="AFL96425.1"/>
    </source>
</evidence>
<dbReference type="GO" id="GO:0006166">
    <property type="term" value="P:purine ribonucleoside salvage"/>
    <property type="evidence" value="ECO:0007669"/>
    <property type="project" value="UniProtKB-KW"/>
</dbReference>
<keyword evidence="10 15" id="KW-0660">Purine salvage</keyword>
<dbReference type="GO" id="GO:0032263">
    <property type="term" value="P:GMP salvage"/>
    <property type="evidence" value="ECO:0007669"/>
    <property type="project" value="TreeGrafter"/>
</dbReference>
<dbReference type="GO" id="GO:0005829">
    <property type="term" value="C:cytosol"/>
    <property type="evidence" value="ECO:0007669"/>
    <property type="project" value="TreeGrafter"/>
</dbReference>
<evidence type="ECO:0000256" key="7">
    <source>
        <dbReference type="ARBA" id="ARBA00022676"/>
    </source>
</evidence>
<evidence type="ECO:0000256" key="14">
    <source>
        <dbReference type="ARBA" id="ARBA00049402"/>
    </source>
</evidence>
<keyword evidence="12 15" id="KW-0460">Magnesium</keyword>
<evidence type="ECO:0000256" key="3">
    <source>
        <dbReference type="ARBA" id="ARBA00004669"/>
    </source>
</evidence>
<dbReference type="AlphaFoldDB" id="I3ZXJ1"/>
<evidence type="ECO:0000256" key="1">
    <source>
        <dbReference type="ARBA" id="ARBA00001946"/>
    </source>
</evidence>
<dbReference type="PANTHER" id="PTHR43340">
    <property type="entry name" value="HYPOXANTHINE-GUANINE PHOSPHORIBOSYLTRANSFERASE"/>
    <property type="match status" value="1"/>
</dbReference>
<dbReference type="InterPro" id="IPR000836">
    <property type="entry name" value="PRTase_dom"/>
</dbReference>
<dbReference type="GO" id="GO:0004422">
    <property type="term" value="F:hypoxanthine phosphoribosyltransferase activity"/>
    <property type="evidence" value="ECO:0007669"/>
    <property type="project" value="InterPro"/>
</dbReference>
<evidence type="ECO:0000259" key="16">
    <source>
        <dbReference type="Pfam" id="PF00156"/>
    </source>
</evidence>
<dbReference type="GO" id="GO:0052657">
    <property type="term" value="F:guanine phosphoribosyltransferase activity"/>
    <property type="evidence" value="ECO:0007669"/>
    <property type="project" value="RHEA"/>
</dbReference>
<reference evidence="17 18" key="1">
    <citation type="submission" date="2012-06" db="EMBL/GenBank/DDBJ databases">
        <title>The complete genome of Ornithobacterium rhinotracheale DSM 15997.</title>
        <authorList>
            <consortium name="US DOE Joint Genome Institute (JGI-PGF)"/>
            <person name="Lucas S."/>
            <person name="Copeland A."/>
            <person name="Lapidus A."/>
            <person name="Goodwin L."/>
            <person name="Pitluck S."/>
            <person name="Peters L."/>
            <person name="Mikhailova N."/>
            <person name="Teshima H."/>
            <person name="Kyrpides N."/>
            <person name="Mavromatis K."/>
            <person name="Pagani I."/>
            <person name="Ivanova N."/>
            <person name="Ovchinnikova G."/>
            <person name="Zeytun A."/>
            <person name="Detter J.C."/>
            <person name="Han C."/>
            <person name="Land M."/>
            <person name="Hauser L."/>
            <person name="Markowitz V."/>
            <person name="Cheng J.-F."/>
            <person name="Hugenholtz P."/>
            <person name="Woyke T."/>
            <person name="Wu D."/>
            <person name="Lang E."/>
            <person name="Kopitz M."/>
            <person name="Brambilla E."/>
            <person name="Klenk H.-P."/>
            <person name="Eisen J.A."/>
        </authorList>
    </citation>
    <scope>NUCLEOTIDE SEQUENCE [LARGE SCALE GENOMIC DNA]</scope>
    <source>
        <strain evidence="18">ATCC 51463 / DSM 15997 / CCUG 23171 / LMG 9086</strain>
    </source>
</reference>
<dbReference type="GeneID" id="71568482"/>
<dbReference type="PATRIC" id="fig|867902.3.peg.206"/>
<name>I3ZXJ1_ORNRL</name>
<comment type="catalytic activity">
    <reaction evidence="13">
        <text>GMP + diphosphate = guanine + 5-phospho-alpha-D-ribose 1-diphosphate</text>
        <dbReference type="Rhea" id="RHEA:25424"/>
        <dbReference type="ChEBI" id="CHEBI:16235"/>
        <dbReference type="ChEBI" id="CHEBI:33019"/>
        <dbReference type="ChEBI" id="CHEBI:58017"/>
        <dbReference type="ChEBI" id="CHEBI:58115"/>
        <dbReference type="EC" id="2.4.2.8"/>
    </reaction>
    <physiologicalReaction direction="right-to-left" evidence="13">
        <dbReference type="Rhea" id="RHEA:25426"/>
    </physiologicalReaction>
</comment>
<evidence type="ECO:0000256" key="12">
    <source>
        <dbReference type="ARBA" id="ARBA00022842"/>
    </source>
</evidence>
<dbReference type="RefSeq" id="WP_014790055.1">
    <property type="nucleotide sequence ID" value="NC_018016.1"/>
</dbReference>
<dbReference type="InterPro" id="IPR050408">
    <property type="entry name" value="HGPRT"/>
</dbReference>
<keyword evidence="9 15" id="KW-0479">Metal-binding</keyword>
<evidence type="ECO:0000256" key="11">
    <source>
        <dbReference type="ARBA" id="ARBA00022741"/>
    </source>
</evidence>
<dbReference type="KEGG" id="orh:Ornrh_0203"/>
<dbReference type="UniPathway" id="UPA00591">
    <property type="reaction ID" value="UER00648"/>
</dbReference>
<dbReference type="SUPFAM" id="SSF53271">
    <property type="entry name" value="PRTase-like"/>
    <property type="match status" value="1"/>
</dbReference>
<keyword evidence="11 15" id="KW-0547">Nucleotide-binding</keyword>
<dbReference type="InterPro" id="IPR005904">
    <property type="entry name" value="Hxn_phspho_trans"/>
</dbReference>
<evidence type="ECO:0000256" key="4">
    <source>
        <dbReference type="ARBA" id="ARBA00008391"/>
    </source>
</evidence>
<dbReference type="InterPro" id="IPR029057">
    <property type="entry name" value="PRTase-like"/>
</dbReference>
<evidence type="ECO:0000313" key="18">
    <source>
        <dbReference type="Proteomes" id="UP000006051"/>
    </source>
</evidence>
<keyword evidence="6 15" id="KW-0963">Cytoplasm</keyword>